<name>A0ABR8PXJ3_9CLOT</name>
<dbReference type="RefSeq" id="WP_185966779.1">
    <property type="nucleotide sequence ID" value="NZ_JACSRA010000030.1"/>
</dbReference>
<reference evidence="2 3" key="1">
    <citation type="submission" date="2020-08" db="EMBL/GenBank/DDBJ databases">
        <title>A Genomic Blueprint of the Chicken Gut Microbiome.</title>
        <authorList>
            <person name="Gilroy R."/>
            <person name="Ravi A."/>
            <person name="Getino M."/>
            <person name="Pursley I."/>
            <person name="Horton D.L."/>
            <person name="Alikhan N.-F."/>
            <person name="Baker D."/>
            <person name="Gharbi K."/>
            <person name="Hall N."/>
            <person name="Watson M."/>
            <person name="Adriaenssens E.M."/>
            <person name="Foster-Nyarko E."/>
            <person name="Jarju S."/>
            <person name="Secka A."/>
            <person name="Antonio M."/>
            <person name="Oren A."/>
            <person name="Chaudhuri R."/>
            <person name="La Ragione R.M."/>
            <person name="Hildebrand F."/>
            <person name="Pallen M.J."/>
        </authorList>
    </citation>
    <scope>NUCLEOTIDE SEQUENCE [LARGE SCALE GENOMIC DNA]</scope>
    <source>
        <strain evidence="2 3">Sa3CVN1</strain>
    </source>
</reference>
<evidence type="ECO:0000313" key="3">
    <source>
        <dbReference type="Proteomes" id="UP000627781"/>
    </source>
</evidence>
<evidence type="ECO:0000259" key="1">
    <source>
        <dbReference type="Pfam" id="PF01261"/>
    </source>
</evidence>
<dbReference type="Gene3D" id="3.20.20.150">
    <property type="entry name" value="Divalent-metal-dependent TIM barrel enzymes"/>
    <property type="match status" value="1"/>
</dbReference>
<dbReference type="InterPro" id="IPR013022">
    <property type="entry name" value="Xyl_isomerase-like_TIM-brl"/>
</dbReference>
<dbReference type="SUPFAM" id="SSF51658">
    <property type="entry name" value="Xylose isomerase-like"/>
    <property type="match status" value="1"/>
</dbReference>
<feature type="domain" description="Xylose isomerase-like TIM barrel" evidence="1">
    <location>
        <begin position="54"/>
        <end position="239"/>
    </location>
</feature>
<dbReference type="InterPro" id="IPR036237">
    <property type="entry name" value="Xyl_isomerase-like_sf"/>
</dbReference>
<sequence length="313" mass="36790">MSNMEDIAKYLGYTFYAPDDTQMDSKARKAIGRIEAILFSRQDLEDTNWSIAWKNIKKASKIYGENNVSFHFPVDDCDYIYDKFVRSRLIEAINRSADLGLRLVVLHANQRLLLDEWKNVDVSSMRINFINELYNIVDKTDKGMVIGLENMPPIGNRNDDADPLFIFPSDFKDIDHPRIKITFDINHYFNVVATMEEAKNNRSLKEKMPSFYGDCDYMDFQKIQDKIIHWHFSGFDNIANPLSNQICREGCCPWESKKVREDKFKEAARFIIENNKVDDERSVIFEVQDKDYSHRINVLKTANWFMRQGEKDE</sequence>
<accession>A0ABR8PXJ3</accession>
<evidence type="ECO:0000313" key="2">
    <source>
        <dbReference type="EMBL" id="MBD7912891.1"/>
    </source>
</evidence>
<gene>
    <name evidence="2" type="ORF">H9661_16185</name>
</gene>
<comment type="caution">
    <text evidence="2">The sequence shown here is derived from an EMBL/GenBank/DDBJ whole genome shotgun (WGS) entry which is preliminary data.</text>
</comment>
<protein>
    <submittedName>
        <fullName evidence="2">TIM barrel protein</fullName>
    </submittedName>
</protein>
<proteinExistence type="predicted"/>
<dbReference type="Pfam" id="PF01261">
    <property type="entry name" value="AP_endonuc_2"/>
    <property type="match status" value="1"/>
</dbReference>
<dbReference type="Proteomes" id="UP000627781">
    <property type="component" value="Unassembled WGS sequence"/>
</dbReference>
<dbReference type="EMBL" id="JACSRA010000030">
    <property type="protein sequence ID" value="MBD7912891.1"/>
    <property type="molecule type" value="Genomic_DNA"/>
</dbReference>
<keyword evidence="3" id="KW-1185">Reference proteome</keyword>
<organism evidence="2 3">
    <name type="scientific">Clostridium cibarium</name>
    <dbReference type="NCBI Taxonomy" id="2762247"/>
    <lineage>
        <taxon>Bacteria</taxon>
        <taxon>Bacillati</taxon>
        <taxon>Bacillota</taxon>
        <taxon>Clostridia</taxon>
        <taxon>Eubacteriales</taxon>
        <taxon>Clostridiaceae</taxon>
        <taxon>Clostridium</taxon>
    </lineage>
</organism>